<dbReference type="AlphaFoldDB" id="A0A517QYD3"/>
<dbReference type="SUPFAM" id="SSF49785">
    <property type="entry name" value="Galactose-binding domain-like"/>
    <property type="match status" value="1"/>
</dbReference>
<name>A0A517QYD3_9PLAN</name>
<reference evidence="5 6" key="1">
    <citation type="submission" date="2019-02" db="EMBL/GenBank/DDBJ databases">
        <title>Deep-cultivation of Planctomycetes and their phenomic and genomic characterization uncovers novel biology.</title>
        <authorList>
            <person name="Wiegand S."/>
            <person name="Jogler M."/>
            <person name="Boedeker C."/>
            <person name="Pinto D."/>
            <person name="Vollmers J."/>
            <person name="Rivas-Marin E."/>
            <person name="Kohn T."/>
            <person name="Peeters S.H."/>
            <person name="Heuer A."/>
            <person name="Rast P."/>
            <person name="Oberbeckmann S."/>
            <person name="Bunk B."/>
            <person name="Jeske O."/>
            <person name="Meyerdierks A."/>
            <person name="Storesund J.E."/>
            <person name="Kallscheuer N."/>
            <person name="Luecker S."/>
            <person name="Lage O.M."/>
            <person name="Pohl T."/>
            <person name="Merkel B.J."/>
            <person name="Hornburger P."/>
            <person name="Mueller R.-W."/>
            <person name="Bruemmer F."/>
            <person name="Labrenz M."/>
            <person name="Spormann A.M."/>
            <person name="Op den Camp H."/>
            <person name="Overmann J."/>
            <person name="Amann R."/>
            <person name="Jetten M.S.M."/>
            <person name="Mascher T."/>
            <person name="Medema M.H."/>
            <person name="Devos D.P."/>
            <person name="Kaster A.-K."/>
            <person name="Ovreas L."/>
            <person name="Rohde M."/>
            <person name="Galperin M.Y."/>
            <person name="Jogler C."/>
        </authorList>
    </citation>
    <scope>NUCLEOTIDE SEQUENCE [LARGE SCALE GENOMIC DNA]</scope>
    <source>
        <strain evidence="5 6">Pan189</strain>
    </source>
</reference>
<gene>
    <name evidence="5" type="ORF">Pan189_10020</name>
</gene>
<evidence type="ECO:0000313" key="5">
    <source>
        <dbReference type="EMBL" id="QDT36641.1"/>
    </source>
</evidence>
<dbReference type="InterPro" id="IPR036909">
    <property type="entry name" value="Cyt_c-like_dom_sf"/>
</dbReference>
<evidence type="ECO:0000259" key="4">
    <source>
        <dbReference type="Pfam" id="PF07635"/>
    </source>
</evidence>
<dbReference type="PANTHER" id="PTHR35889">
    <property type="entry name" value="CYCLOINULO-OLIGOSACCHARIDE FRUCTANOTRANSFERASE-RELATED"/>
    <property type="match status" value="1"/>
</dbReference>
<dbReference type="PANTHER" id="PTHR35889:SF3">
    <property type="entry name" value="F-BOX DOMAIN-CONTAINING PROTEIN"/>
    <property type="match status" value="1"/>
</dbReference>
<dbReference type="RefSeq" id="WP_145362828.1">
    <property type="nucleotide sequence ID" value="NZ_CP036268.1"/>
</dbReference>
<dbReference type="Pfam" id="PF07583">
    <property type="entry name" value="PSCyt2"/>
    <property type="match status" value="1"/>
</dbReference>
<dbReference type="Pfam" id="PF07587">
    <property type="entry name" value="PSD1"/>
    <property type="match status" value="1"/>
</dbReference>
<evidence type="ECO:0000259" key="3">
    <source>
        <dbReference type="Pfam" id="PF07587"/>
    </source>
</evidence>
<dbReference type="OrthoDB" id="127107at2"/>
<evidence type="ECO:0000259" key="2">
    <source>
        <dbReference type="Pfam" id="PF07583"/>
    </source>
</evidence>
<dbReference type="KEGG" id="svp:Pan189_10020"/>
<accession>A0A517QYD3</accession>
<dbReference type="Pfam" id="PF07635">
    <property type="entry name" value="PSCyt1"/>
    <property type="match status" value="1"/>
</dbReference>
<protein>
    <recommendedName>
        <fullName evidence="7">Planctomycete cytochrome C</fullName>
    </recommendedName>
</protein>
<feature type="domain" description="DUF1553" evidence="3">
    <location>
        <begin position="674"/>
        <end position="928"/>
    </location>
</feature>
<dbReference type="Gene3D" id="2.60.120.260">
    <property type="entry name" value="Galactose-binding domain-like"/>
    <property type="match status" value="1"/>
</dbReference>
<dbReference type="SUPFAM" id="SSF46626">
    <property type="entry name" value="Cytochrome c"/>
    <property type="match status" value="1"/>
</dbReference>
<keyword evidence="6" id="KW-1185">Reference proteome</keyword>
<evidence type="ECO:0000313" key="6">
    <source>
        <dbReference type="Proteomes" id="UP000317318"/>
    </source>
</evidence>
<feature type="domain" description="Cytochrome C Planctomycete-type" evidence="4">
    <location>
        <begin position="35"/>
        <end position="90"/>
    </location>
</feature>
<feature type="coiled-coil region" evidence="1">
    <location>
        <begin position="384"/>
        <end position="411"/>
    </location>
</feature>
<feature type="domain" description="DUF1549" evidence="2">
    <location>
        <begin position="153"/>
        <end position="361"/>
    </location>
</feature>
<dbReference type="Proteomes" id="UP000317318">
    <property type="component" value="Chromosome"/>
</dbReference>
<proteinExistence type="predicted"/>
<evidence type="ECO:0000256" key="1">
    <source>
        <dbReference type="SAM" id="Coils"/>
    </source>
</evidence>
<sequence>MRIFVGFLTLLGAIRVAESGVDFEREVAPIFEAHCVRCHNETNQQGELSLSSADDIEQFGYVIADEPQHSYLLDMVRPTAADPPRMPKEGERLSKEQVATLTRWIAAGAVWPKNAVVQEKSAADKNFWSLKPVSKREPPVTDGISAAWTENVIDRFVFAKLAKQGLEPNPPADRRTLIRRATYDLTGLPPTPEEVEAFVNVDSAGAYRALVDRLLDSPRYGERWGRHWLDVARFGESGGYERNRIIDTLWPYRDYVIRSFNEDKPFDRFVIEQLAGDMVGKNDPEVEIGTAFLVCGPHDDVGNQDVKAQAVIRANEIDDIVRATSEAFLGLTVGCARCHDHKFDPIEQKDYYRMVSAFGGVHHGERPIATSEQWEAYRRISEPLAERRKALEASERELRTVVEQRAEANAELHSQAWTRPTVDPAGTEERFDAIDAKFVRLTVSGLTSRRSGKSFFLDEFEVYPVRDGGLNVALSANGATASASTPKAEDFDEGYGIHRAFDGDINTRAKIIGTQVLLELAEVTAIERVFFSSDRLGLLQKDYRKASFPAEYQLEVSVDGRRWQTVADTSGRTPFNNEFRAKRLFEAEITPEERSKLEKIRKRLVDTRRALDDVEEPPLWYAGKFKLPENPQFHVFLGGNPERKGPPVRPASLSVLSEVTDGFSLNGDAGEGERRLALAEWIVDAKNPLTPRVLANRLWHYHFGTGIVATPSDFGYMGDRPSHPELLDWLAAEVHRHGWRLKPLHRQIMLSQTYRQASTWREDAANVDSSSRLLWRFPPRRLSAEELRDTMLQVAGKLDTTMGGPGFRLYRYTHDNVATYYPLDEHGPETYRRAVYHKNARAATVDLLSEFDCPENAFAAPRRAATTTPLQALTMLNHGFTLDMSKFMAARLRSEIAGGDAEAHVRRAFHLCYGRKPVEQEATAAVTLIEKHGLSAFCRALLNSTEMIHID</sequence>
<dbReference type="GO" id="GO:0020037">
    <property type="term" value="F:heme binding"/>
    <property type="evidence" value="ECO:0007669"/>
    <property type="project" value="InterPro"/>
</dbReference>
<keyword evidence="1" id="KW-0175">Coiled coil</keyword>
<dbReference type="InterPro" id="IPR011429">
    <property type="entry name" value="Cyt_c_Planctomycete-type"/>
</dbReference>
<evidence type="ECO:0008006" key="7">
    <source>
        <dbReference type="Google" id="ProtNLM"/>
    </source>
</evidence>
<dbReference type="Gene3D" id="1.10.760.10">
    <property type="entry name" value="Cytochrome c-like domain"/>
    <property type="match status" value="1"/>
</dbReference>
<dbReference type="InterPro" id="IPR008979">
    <property type="entry name" value="Galactose-bd-like_sf"/>
</dbReference>
<dbReference type="EMBL" id="CP036268">
    <property type="protein sequence ID" value="QDT36641.1"/>
    <property type="molecule type" value="Genomic_DNA"/>
</dbReference>
<dbReference type="InterPro" id="IPR022655">
    <property type="entry name" value="DUF1553"/>
</dbReference>
<dbReference type="InterPro" id="IPR011444">
    <property type="entry name" value="DUF1549"/>
</dbReference>
<dbReference type="GO" id="GO:0009055">
    <property type="term" value="F:electron transfer activity"/>
    <property type="evidence" value="ECO:0007669"/>
    <property type="project" value="InterPro"/>
</dbReference>
<organism evidence="5 6">
    <name type="scientific">Stratiformator vulcanicus</name>
    <dbReference type="NCBI Taxonomy" id="2527980"/>
    <lineage>
        <taxon>Bacteria</taxon>
        <taxon>Pseudomonadati</taxon>
        <taxon>Planctomycetota</taxon>
        <taxon>Planctomycetia</taxon>
        <taxon>Planctomycetales</taxon>
        <taxon>Planctomycetaceae</taxon>
        <taxon>Stratiformator</taxon>
    </lineage>
</organism>